<evidence type="ECO:0000313" key="5">
    <source>
        <dbReference type="EMBL" id="GAA4622571.1"/>
    </source>
</evidence>
<feature type="domain" description="HTH gntR-type" evidence="4">
    <location>
        <begin position="8"/>
        <end position="76"/>
    </location>
</feature>
<gene>
    <name evidence="5" type="ORF">GCM10023196_015310</name>
</gene>
<dbReference type="EMBL" id="BAABHK010000002">
    <property type="protein sequence ID" value="GAA4622571.1"/>
    <property type="molecule type" value="Genomic_DNA"/>
</dbReference>
<comment type="caution">
    <text evidence="5">The sequence shown here is derived from an EMBL/GenBank/DDBJ whole genome shotgun (WGS) entry which is preliminary data.</text>
</comment>
<dbReference type="Pfam" id="PF07729">
    <property type="entry name" value="FCD"/>
    <property type="match status" value="1"/>
</dbReference>
<dbReference type="PROSITE" id="PS50949">
    <property type="entry name" value="HTH_GNTR"/>
    <property type="match status" value="1"/>
</dbReference>
<dbReference type="InterPro" id="IPR008920">
    <property type="entry name" value="TF_FadR/GntR_C"/>
</dbReference>
<proteinExistence type="predicted"/>
<dbReference type="CDD" id="cd07377">
    <property type="entry name" value="WHTH_GntR"/>
    <property type="match status" value="1"/>
</dbReference>
<dbReference type="InterPro" id="IPR000524">
    <property type="entry name" value="Tscrpt_reg_HTH_GntR"/>
</dbReference>
<reference evidence="6" key="1">
    <citation type="journal article" date="2019" name="Int. J. Syst. Evol. Microbiol.">
        <title>The Global Catalogue of Microorganisms (GCM) 10K type strain sequencing project: providing services to taxonomists for standard genome sequencing and annotation.</title>
        <authorList>
            <consortium name="The Broad Institute Genomics Platform"/>
            <consortium name="The Broad Institute Genome Sequencing Center for Infectious Disease"/>
            <person name="Wu L."/>
            <person name="Ma J."/>
        </authorList>
    </citation>
    <scope>NUCLEOTIDE SEQUENCE [LARGE SCALE GENOMIC DNA]</scope>
    <source>
        <strain evidence="6">JCM 17939</strain>
    </source>
</reference>
<dbReference type="Pfam" id="PF00392">
    <property type="entry name" value="GntR"/>
    <property type="match status" value="1"/>
</dbReference>
<dbReference type="SMART" id="SM00345">
    <property type="entry name" value="HTH_GNTR"/>
    <property type="match status" value="1"/>
</dbReference>
<dbReference type="Gene3D" id="1.20.120.530">
    <property type="entry name" value="GntR ligand-binding domain-like"/>
    <property type="match status" value="1"/>
</dbReference>
<dbReference type="InterPro" id="IPR011711">
    <property type="entry name" value="GntR_C"/>
</dbReference>
<evidence type="ECO:0000256" key="1">
    <source>
        <dbReference type="ARBA" id="ARBA00023015"/>
    </source>
</evidence>
<keyword evidence="3" id="KW-0804">Transcription</keyword>
<accession>A0ABP8U3C7</accession>
<keyword evidence="2" id="KW-0238">DNA-binding</keyword>
<dbReference type="SUPFAM" id="SSF46785">
    <property type="entry name" value="Winged helix' DNA-binding domain"/>
    <property type="match status" value="1"/>
</dbReference>
<evidence type="ECO:0000259" key="4">
    <source>
        <dbReference type="PROSITE" id="PS50949"/>
    </source>
</evidence>
<organism evidence="5 6">
    <name type="scientific">Actinoallomurus vinaceus</name>
    <dbReference type="NCBI Taxonomy" id="1080074"/>
    <lineage>
        <taxon>Bacteria</taxon>
        <taxon>Bacillati</taxon>
        <taxon>Actinomycetota</taxon>
        <taxon>Actinomycetes</taxon>
        <taxon>Streptosporangiales</taxon>
        <taxon>Thermomonosporaceae</taxon>
        <taxon>Actinoallomurus</taxon>
    </lineage>
</organism>
<name>A0ABP8U3C7_9ACTN</name>
<sequence>MSGEVARPTLSDALTEQILDLIRTDGLRPGDRLPSTRELSQRFAVTVPTLREALRRLEVTGTIQMRHGSGIYVGADLDRVVLPNPNVRDLRGERVMQLLETRLLIEPQAAELAARRAEPEAVARMRAVLGEAGRHLCGEDAALHLANMDFHRAAGLAAGNGVLAEVLDSLLSVHAVEQREILRLFDDRVRDFDEHTAILEAIERGDPEAARDLMHRHLQDVKSVVEQRLTP</sequence>
<dbReference type="PANTHER" id="PTHR43537">
    <property type="entry name" value="TRANSCRIPTIONAL REGULATOR, GNTR FAMILY"/>
    <property type="match status" value="1"/>
</dbReference>
<dbReference type="InterPro" id="IPR036388">
    <property type="entry name" value="WH-like_DNA-bd_sf"/>
</dbReference>
<dbReference type="Proteomes" id="UP001501442">
    <property type="component" value="Unassembled WGS sequence"/>
</dbReference>
<dbReference type="Gene3D" id="1.10.10.10">
    <property type="entry name" value="Winged helix-like DNA-binding domain superfamily/Winged helix DNA-binding domain"/>
    <property type="match status" value="1"/>
</dbReference>
<dbReference type="SMART" id="SM00895">
    <property type="entry name" value="FCD"/>
    <property type="match status" value="1"/>
</dbReference>
<dbReference type="RefSeq" id="WP_345429939.1">
    <property type="nucleotide sequence ID" value="NZ_BAABHK010000002.1"/>
</dbReference>
<evidence type="ECO:0000313" key="6">
    <source>
        <dbReference type="Proteomes" id="UP001501442"/>
    </source>
</evidence>
<keyword evidence="1" id="KW-0805">Transcription regulation</keyword>
<dbReference type="InterPro" id="IPR036390">
    <property type="entry name" value="WH_DNA-bd_sf"/>
</dbReference>
<evidence type="ECO:0000256" key="2">
    <source>
        <dbReference type="ARBA" id="ARBA00023125"/>
    </source>
</evidence>
<protein>
    <submittedName>
        <fullName evidence="5">FadR/GntR family transcriptional regulator</fullName>
    </submittedName>
</protein>
<evidence type="ECO:0000256" key="3">
    <source>
        <dbReference type="ARBA" id="ARBA00023163"/>
    </source>
</evidence>
<dbReference type="SUPFAM" id="SSF48008">
    <property type="entry name" value="GntR ligand-binding domain-like"/>
    <property type="match status" value="1"/>
</dbReference>
<keyword evidence="6" id="KW-1185">Reference proteome</keyword>
<dbReference type="PANTHER" id="PTHR43537:SF5">
    <property type="entry name" value="UXU OPERON TRANSCRIPTIONAL REGULATOR"/>
    <property type="match status" value="1"/>
</dbReference>